<name>A0A7E6FBT7_9MOLL</name>
<protein>
    <submittedName>
        <fullName evidence="3">Fibronectin type 3 and ankyrin repeat domains 1 protein-like isoform X1</fullName>
    </submittedName>
</protein>
<dbReference type="GO" id="GO:0005634">
    <property type="term" value="C:nucleus"/>
    <property type="evidence" value="ECO:0007669"/>
    <property type="project" value="TreeGrafter"/>
</dbReference>
<dbReference type="PANTHER" id="PTHR24183">
    <property type="entry name" value="FIBRONECTIN TYPE 3 AND ANKYRIN REPEAT DOMAINS PROTEIN 1"/>
    <property type="match status" value="1"/>
</dbReference>
<dbReference type="InterPro" id="IPR036770">
    <property type="entry name" value="Ankyrin_rpt-contain_sf"/>
</dbReference>
<gene>
    <name evidence="3" type="primary">LOC115219326</name>
</gene>
<dbReference type="Pfam" id="PF12796">
    <property type="entry name" value="Ank_2"/>
    <property type="match status" value="2"/>
</dbReference>
<dbReference type="InterPro" id="IPR036116">
    <property type="entry name" value="FN3_sf"/>
</dbReference>
<feature type="repeat" description="ANK" evidence="1">
    <location>
        <begin position="211"/>
        <end position="243"/>
    </location>
</feature>
<dbReference type="SUPFAM" id="SSF49265">
    <property type="entry name" value="Fibronectin type III"/>
    <property type="match status" value="1"/>
</dbReference>
<feature type="repeat" description="ANK" evidence="1">
    <location>
        <begin position="145"/>
        <end position="177"/>
    </location>
</feature>
<sequence length="345" mass="39046">MPTNKISVADPDVTSSNHYSVHLDWSSSLLQFKYHILNETERIYTIAQQCEGHIEHEDGWKNVYIGYGEHTVVMDLNACSQYMFRVRFHRSDDDYTYWSPPAKIFTAKEPFYGENLHKAVRRQKIPEIVDVLNSGHITVDVPDNHGLSALMNTAKRGQPEIMKVLLSYNASVSCKDEAGKTALMHACIYGQISTVKLLRTHGAIYEDYDLGGTTPLHYAIDSCNCDLIEWMITDGANVNIQDRNAGWTPLMRCASLHGNKLVAYTLIHNKADIDLRDINGKTCLMIAVVNGYLPLVELLLENNANITIYNTSGRTAFEIAVSLERRTITECMVKYMNRKGIKIHE</sequence>
<organism evidence="2 3">
    <name type="scientific">Octopus sinensis</name>
    <name type="common">East Asian common octopus</name>
    <dbReference type="NCBI Taxonomy" id="2607531"/>
    <lineage>
        <taxon>Eukaryota</taxon>
        <taxon>Metazoa</taxon>
        <taxon>Spiralia</taxon>
        <taxon>Lophotrochozoa</taxon>
        <taxon>Mollusca</taxon>
        <taxon>Cephalopoda</taxon>
        <taxon>Coleoidea</taxon>
        <taxon>Octopodiformes</taxon>
        <taxon>Octopoda</taxon>
        <taxon>Incirrata</taxon>
        <taxon>Octopodidae</taxon>
        <taxon>Octopus</taxon>
    </lineage>
</organism>
<dbReference type="RefSeq" id="XP_036364785.1">
    <property type="nucleotide sequence ID" value="XM_036508892.1"/>
</dbReference>
<dbReference type="PROSITE" id="PS50297">
    <property type="entry name" value="ANK_REP_REGION"/>
    <property type="match status" value="3"/>
</dbReference>
<dbReference type="Gene3D" id="1.25.40.20">
    <property type="entry name" value="Ankyrin repeat-containing domain"/>
    <property type="match status" value="3"/>
</dbReference>
<keyword evidence="2" id="KW-1185">Reference proteome</keyword>
<dbReference type="KEGG" id="osn:115219326"/>
<accession>A0A7E6FBT7</accession>
<dbReference type="SMART" id="SM00248">
    <property type="entry name" value="ANK"/>
    <property type="match status" value="6"/>
</dbReference>
<evidence type="ECO:0000313" key="2">
    <source>
        <dbReference type="Proteomes" id="UP000515154"/>
    </source>
</evidence>
<dbReference type="PROSITE" id="PS50088">
    <property type="entry name" value="ANK_REPEAT"/>
    <property type="match status" value="3"/>
</dbReference>
<dbReference type="Gene3D" id="2.60.40.10">
    <property type="entry name" value="Immunoglobulins"/>
    <property type="match status" value="1"/>
</dbReference>
<reference evidence="3" key="1">
    <citation type="submission" date="2025-08" db="UniProtKB">
        <authorList>
            <consortium name="RefSeq"/>
        </authorList>
    </citation>
    <scope>IDENTIFICATION</scope>
</reference>
<evidence type="ECO:0000313" key="3">
    <source>
        <dbReference type="RefSeq" id="XP_036364785.1"/>
    </source>
</evidence>
<proteinExistence type="predicted"/>
<dbReference type="PANTHER" id="PTHR24183:SF1">
    <property type="entry name" value="FIBRONECTIN TYPE 3 AND ANKYRIN REPEAT DOMAINS PROTEIN 1"/>
    <property type="match status" value="1"/>
</dbReference>
<dbReference type="InterPro" id="IPR002110">
    <property type="entry name" value="Ankyrin_rpt"/>
</dbReference>
<dbReference type="Pfam" id="PF00023">
    <property type="entry name" value="Ank"/>
    <property type="match status" value="1"/>
</dbReference>
<dbReference type="InterPro" id="IPR013783">
    <property type="entry name" value="Ig-like_fold"/>
</dbReference>
<dbReference type="SUPFAM" id="SSF48403">
    <property type="entry name" value="Ankyrin repeat"/>
    <property type="match status" value="1"/>
</dbReference>
<feature type="repeat" description="ANK" evidence="1">
    <location>
        <begin position="279"/>
        <end position="311"/>
    </location>
</feature>
<dbReference type="AlphaFoldDB" id="A0A7E6FBT7"/>
<dbReference type="Proteomes" id="UP000515154">
    <property type="component" value="Linkage group LG14"/>
</dbReference>
<keyword evidence="1" id="KW-0040">ANK repeat</keyword>
<dbReference type="GO" id="GO:0042981">
    <property type="term" value="P:regulation of apoptotic process"/>
    <property type="evidence" value="ECO:0007669"/>
    <property type="project" value="TreeGrafter"/>
</dbReference>
<evidence type="ECO:0000256" key="1">
    <source>
        <dbReference type="PROSITE-ProRule" id="PRU00023"/>
    </source>
</evidence>